<dbReference type="AlphaFoldDB" id="A0A5B8VH53"/>
<dbReference type="Proteomes" id="UP000321533">
    <property type="component" value="Chromosome"/>
</dbReference>
<evidence type="ECO:0000259" key="4">
    <source>
        <dbReference type="Pfam" id="PF00535"/>
    </source>
</evidence>
<name>A0A5B8VH53_9BACT</name>
<comment type="similarity">
    <text evidence="1">Belongs to the glycosyltransferase 2 family.</text>
</comment>
<protein>
    <submittedName>
        <fullName evidence="5">Glycosyltransferase family 2 protein</fullName>
    </submittedName>
</protein>
<evidence type="ECO:0000313" key="5">
    <source>
        <dbReference type="EMBL" id="QEC70292.1"/>
    </source>
</evidence>
<feature type="domain" description="Glycosyltransferase 2-like" evidence="4">
    <location>
        <begin position="7"/>
        <end position="124"/>
    </location>
</feature>
<dbReference type="GO" id="GO:0016757">
    <property type="term" value="F:glycosyltransferase activity"/>
    <property type="evidence" value="ECO:0007669"/>
    <property type="project" value="UniProtKB-KW"/>
</dbReference>
<evidence type="ECO:0000256" key="2">
    <source>
        <dbReference type="ARBA" id="ARBA00022676"/>
    </source>
</evidence>
<dbReference type="Gene3D" id="3.90.550.10">
    <property type="entry name" value="Spore Coat Polysaccharide Biosynthesis Protein SpsA, Chain A"/>
    <property type="match status" value="1"/>
</dbReference>
<sequence>MSPSVAIVILNYNGSNYLQRFLPPVLASTYANKRVVVADNASIDDSIEVLQKEFPSVELITLDKNYGFAEGYNQALKQVTADYYVLLNSDVEVTPAWIEPIIELMESDSKIATCQPKILFYYEQHLFEYAGAAGGWIDHLGYPFSRGRVFDVCETDTGQYNNTAPIFWASGAAMFIRSEIFHEAGGFDGFFFAHMEEIDLCWRIQLMGYNIMCVPSSVVYHIGGGTLPKGNTRKVFLNFRNNLIMLGKNLPWNEKIWKFPLRIFLDALFAWKSLLSGFSESFIAVFKAHLAVFKWCISCKSNNKYTRVPMKKMQGVYRGSLIWQHFIKKKTRFSEIVKKNF</sequence>
<reference evidence="5 6" key="1">
    <citation type="journal article" date="2016" name="Int. J. Syst. Evol. Microbiol.">
        <title>Panacibacter ginsenosidivorans gen. nov., sp. nov., with ginsenoside converting activity isolated from soil of a ginseng field.</title>
        <authorList>
            <person name="Siddiqi M.Z."/>
            <person name="Muhammad Shafi S."/>
            <person name="Choi K.D."/>
            <person name="Im W.T."/>
        </authorList>
    </citation>
    <scope>NUCLEOTIDE SEQUENCE [LARGE SCALE GENOMIC DNA]</scope>
    <source>
        <strain evidence="5 6">Gsoil1550</strain>
    </source>
</reference>
<evidence type="ECO:0000256" key="3">
    <source>
        <dbReference type="ARBA" id="ARBA00022679"/>
    </source>
</evidence>
<proteinExistence type="inferred from homology"/>
<dbReference type="InterPro" id="IPR001173">
    <property type="entry name" value="Glyco_trans_2-like"/>
</dbReference>
<dbReference type="EMBL" id="CP042435">
    <property type="protein sequence ID" value="QEC70292.1"/>
    <property type="molecule type" value="Genomic_DNA"/>
</dbReference>
<evidence type="ECO:0000313" key="6">
    <source>
        <dbReference type="Proteomes" id="UP000321533"/>
    </source>
</evidence>
<gene>
    <name evidence="5" type="ORF">FRZ67_19470</name>
</gene>
<organism evidence="5 6">
    <name type="scientific">Panacibacter ginsenosidivorans</name>
    <dbReference type="NCBI Taxonomy" id="1813871"/>
    <lineage>
        <taxon>Bacteria</taxon>
        <taxon>Pseudomonadati</taxon>
        <taxon>Bacteroidota</taxon>
        <taxon>Chitinophagia</taxon>
        <taxon>Chitinophagales</taxon>
        <taxon>Chitinophagaceae</taxon>
        <taxon>Panacibacter</taxon>
    </lineage>
</organism>
<dbReference type="InterPro" id="IPR029044">
    <property type="entry name" value="Nucleotide-diphossugar_trans"/>
</dbReference>
<dbReference type="KEGG" id="pgin:FRZ67_19470"/>
<dbReference type="CDD" id="cd04186">
    <property type="entry name" value="GT_2_like_c"/>
    <property type="match status" value="1"/>
</dbReference>
<dbReference type="PANTHER" id="PTHR43179:SF12">
    <property type="entry name" value="GALACTOFURANOSYLTRANSFERASE GLFT2"/>
    <property type="match status" value="1"/>
</dbReference>
<dbReference type="PANTHER" id="PTHR43179">
    <property type="entry name" value="RHAMNOSYLTRANSFERASE WBBL"/>
    <property type="match status" value="1"/>
</dbReference>
<dbReference type="SUPFAM" id="SSF53448">
    <property type="entry name" value="Nucleotide-diphospho-sugar transferases"/>
    <property type="match status" value="1"/>
</dbReference>
<dbReference type="OrthoDB" id="9771846at2"/>
<dbReference type="Pfam" id="PF00535">
    <property type="entry name" value="Glycos_transf_2"/>
    <property type="match status" value="1"/>
</dbReference>
<keyword evidence="2" id="KW-0328">Glycosyltransferase</keyword>
<keyword evidence="6" id="KW-1185">Reference proteome</keyword>
<evidence type="ECO:0000256" key="1">
    <source>
        <dbReference type="ARBA" id="ARBA00006739"/>
    </source>
</evidence>
<keyword evidence="3 5" id="KW-0808">Transferase</keyword>
<accession>A0A5B8VH53</accession>